<accession>Q5YVW5</accession>
<proteinExistence type="predicted"/>
<sequence>MAEKSSSRQLGERAAAPSAAIESAGVQQSWVATEACTLPTPQQPLREAEFDALFRDALRRVHRASPTVLWLDLDARAGARARDLAHRESACCSFFSFAFTAVGTASIRMNVEVPAERVDVLDGLAARARAVSRE</sequence>
<evidence type="ECO:0000313" key="1">
    <source>
        <dbReference type="EMBL" id="BAD57676.1"/>
    </source>
</evidence>
<dbReference type="Proteomes" id="UP000006820">
    <property type="component" value="Chromosome"/>
</dbReference>
<dbReference type="EMBL" id="AP006618">
    <property type="protein sequence ID" value="BAD57676.1"/>
    <property type="molecule type" value="Genomic_DNA"/>
</dbReference>
<protein>
    <recommendedName>
        <fullName evidence="3">Arsenate reductase</fullName>
    </recommendedName>
</protein>
<dbReference type="HOGENOM" id="CLU_156547_0_0_11"/>
<keyword evidence="2" id="KW-1185">Reference proteome</keyword>
<dbReference type="STRING" id="247156.NFA_28290"/>
<gene>
    <name evidence="1" type="ordered locus">NFA_28290</name>
</gene>
<reference evidence="1 2" key="1">
    <citation type="journal article" date="2004" name="Proc. Natl. Acad. Sci. U.S.A.">
        <title>The complete genomic sequence of Nocardia farcinica IFM 10152.</title>
        <authorList>
            <person name="Ishikawa J."/>
            <person name="Yamashita A."/>
            <person name="Mikami Y."/>
            <person name="Hoshino Y."/>
            <person name="Kurita H."/>
            <person name="Hotta K."/>
            <person name="Shiba T."/>
            <person name="Hattori M."/>
        </authorList>
    </citation>
    <scope>NUCLEOTIDE SEQUENCE [LARGE SCALE GENOMIC DNA]</scope>
    <source>
        <strain evidence="1 2">IFM 10152</strain>
    </source>
</reference>
<dbReference type="AlphaFoldDB" id="Q5YVW5"/>
<dbReference type="eggNOG" id="ENOG50331ZU">
    <property type="taxonomic scope" value="Bacteria"/>
</dbReference>
<evidence type="ECO:0000313" key="2">
    <source>
        <dbReference type="Proteomes" id="UP000006820"/>
    </source>
</evidence>
<evidence type="ECO:0008006" key="3">
    <source>
        <dbReference type="Google" id="ProtNLM"/>
    </source>
</evidence>
<dbReference type="KEGG" id="nfa:NFA_28290"/>
<name>Q5YVW5_NOCFA</name>
<organism evidence="1 2">
    <name type="scientific">Nocardia farcinica (strain IFM 10152)</name>
    <dbReference type="NCBI Taxonomy" id="247156"/>
    <lineage>
        <taxon>Bacteria</taxon>
        <taxon>Bacillati</taxon>
        <taxon>Actinomycetota</taxon>
        <taxon>Actinomycetes</taxon>
        <taxon>Mycobacteriales</taxon>
        <taxon>Nocardiaceae</taxon>
        <taxon>Nocardia</taxon>
    </lineage>
</organism>